<evidence type="ECO:0000313" key="3">
    <source>
        <dbReference type="Proteomes" id="UP000799440"/>
    </source>
</evidence>
<accession>A0A6A6UYJ7</accession>
<feature type="compositionally biased region" description="Basic residues" evidence="1">
    <location>
        <begin position="23"/>
        <end position="36"/>
    </location>
</feature>
<name>A0A6A6UYJ7_9PLEO</name>
<organism evidence="2 3">
    <name type="scientific">Sporormia fimetaria CBS 119925</name>
    <dbReference type="NCBI Taxonomy" id="1340428"/>
    <lineage>
        <taxon>Eukaryota</taxon>
        <taxon>Fungi</taxon>
        <taxon>Dikarya</taxon>
        <taxon>Ascomycota</taxon>
        <taxon>Pezizomycotina</taxon>
        <taxon>Dothideomycetes</taxon>
        <taxon>Pleosporomycetidae</taxon>
        <taxon>Pleosporales</taxon>
        <taxon>Sporormiaceae</taxon>
        <taxon>Sporormia</taxon>
    </lineage>
</organism>
<gene>
    <name evidence="2" type="ORF">M011DRAFT_258177</name>
</gene>
<dbReference type="EMBL" id="MU006604">
    <property type="protein sequence ID" value="KAF2742803.1"/>
    <property type="molecule type" value="Genomic_DNA"/>
</dbReference>
<dbReference type="Proteomes" id="UP000799440">
    <property type="component" value="Unassembled WGS sequence"/>
</dbReference>
<keyword evidence="3" id="KW-1185">Reference proteome</keyword>
<evidence type="ECO:0000313" key="2">
    <source>
        <dbReference type="EMBL" id="KAF2742803.1"/>
    </source>
</evidence>
<protein>
    <submittedName>
        <fullName evidence="2">Uncharacterized protein</fullName>
    </submittedName>
</protein>
<sequence>MSMAPLTRPFTSSQAAIPYIGSKSKRKSPSHDHRTRIVNPSRGNGHLQLVALRVYKGPFGPPFPVSPRTAISTPGSTFPFSILILVFLSIPFSDPSSRPPHSESACSTPTVVLPFELKQ</sequence>
<dbReference type="AlphaFoldDB" id="A0A6A6UYJ7"/>
<proteinExistence type="predicted"/>
<reference evidence="2" key="1">
    <citation type="journal article" date="2020" name="Stud. Mycol.">
        <title>101 Dothideomycetes genomes: a test case for predicting lifestyles and emergence of pathogens.</title>
        <authorList>
            <person name="Haridas S."/>
            <person name="Albert R."/>
            <person name="Binder M."/>
            <person name="Bloem J."/>
            <person name="Labutti K."/>
            <person name="Salamov A."/>
            <person name="Andreopoulos B."/>
            <person name="Baker S."/>
            <person name="Barry K."/>
            <person name="Bills G."/>
            <person name="Bluhm B."/>
            <person name="Cannon C."/>
            <person name="Castanera R."/>
            <person name="Culley D."/>
            <person name="Daum C."/>
            <person name="Ezra D."/>
            <person name="Gonzalez J."/>
            <person name="Henrissat B."/>
            <person name="Kuo A."/>
            <person name="Liang C."/>
            <person name="Lipzen A."/>
            <person name="Lutzoni F."/>
            <person name="Magnuson J."/>
            <person name="Mondo S."/>
            <person name="Nolan M."/>
            <person name="Ohm R."/>
            <person name="Pangilinan J."/>
            <person name="Park H.-J."/>
            <person name="Ramirez L."/>
            <person name="Alfaro M."/>
            <person name="Sun H."/>
            <person name="Tritt A."/>
            <person name="Yoshinaga Y."/>
            <person name="Zwiers L.-H."/>
            <person name="Turgeon B."/>
            <person name="Goodwin S."/>
            <person name="Spatafora J."/>
            <person name="Crous P."/>
            <person name="Grigoriev I."/>
        </authorList>
    </citation>
    <scope>NUCLEOTIDE SEQUENCE</scope>
    <source>
        <strain evidence="2">CBS 119925</strain>
    </source>
</reference>
<feature type="region of interest" description="Disordered" evidence="1">
    <location>
        <begin position="15"/>
        <end position="42"/>
    </location>
</feature>
<evidence type="ECO:0000256" key="1">
    <source>
        <dbReference type="SAM" id="MobiDB-lite"/>
    </source>
</evidence>